<dbReference type="Proteomes" id="UP000295375">
    <property type="component" value="Unassembled WGS sequence"/>
</dbReference>
<accession>A0A4R6UQ49</accession>
<dbReference type="PANTHER" id="PTHR10302">
    <property type="entry name" value="SINGLE-STRANDED DNA-BINDING PROTEIN"/>
    <property type="match status" value="1"/>
</dbReference>
<dbReference type="OrthoDB" id="9809878at2"/>
<dbReference type="GO" id="GO:0006281">
    <property type="term" value="P:DNA repair"/>
    <property type="evidence" value="ECO:0007669"/>
    <property type="project" value="UniProtKB-UniRule"/>
</dbReference>
<dbReference type="Gene3D" id="2.40.50.140">
    <property type="entry name" value="Nucleic acid-binding proteins"/>
    <property type="match status" value="1"/>
</dbReference>
<comment type="caution">
    <text evidence="5">The sequence shown here is derived from an EMBL/GenBank/DDBJ whole genome shotgun (WGS) entry which is preliminary data.</text>
</comment>
<keyword evidence="1 2" id="KW-0238">DNA-binding</keyword>
<dbReference type="CDD" id="cd04496">
    <property type="entry name" value="SSB_OBF"/>
    <property type="match status" value="1"/>
</dbReference>
<dbReference type="InterPro" id="IPR012340">
    <property type="entry name" value="NA-bd_OB-fold"/>
</dbReference>
<feature type="compositionally biased region" description="Gly residues" evidence="4">
    <location>
        <begin position="114"/>
        <end position="133"/>
    </location>
</feature>
<dbReference type="GO" id="GO:0006260">
    <property type="term" value="P:DNA replication"/>
    <property type="evidence" value="ECO:0007669"/>
    <property type="project" value="UniProtKB-UniRule"/>
</dbReference>
<evidence type="ECO:0000256" key="2">
    <source>
        <dbReference type="HAMAP-Rule" id="MF_00984"/>
    </source>
</evidence>
<dbReference type="EMBL" id="SNYM01000007">
    <property type="protein sequence ID" value="TDQ48316.1"/>
    <property type="molecule type" value="Genomic_DNA"/>
</dbReference>
<reference evidence="5 6" key="1">
    <citation type="submission" date="2019-03" db="EMBL/GenBank/DDBJ databases">
        <title>Genomic Encyclopedia of Type Strains, Phase IV (KMG-IV): sequencing the most valuable type-strain genomes for metagenomic binning, comparative biology and taxonomic classification.</title>
        <authorList>
            <person name="Goeker M."/>
        </authorList>
    </citation>
    <scope>NUCLEOTIDE SEQUENCE [LARGE SCALE GENOMIC DNA]</scope>
    <source>
        <strain evidence="5 6">DSM 103792</strain>
    </source>
</reference>
<organism evidence="5 6">
    <name type="scientific">Permianibacter aggregans</name>
    <dbReference type="NCBI Taxonomy" id="1510150"/>
    <lineage>
        <taxon>Bacteria</taxon>
        <taxon>Pseudomonadati</taxon>
        <taxon>Pseudomonadota</taxon>
        <taxon>Gammaproteobacteria</taxon>
        <taxon>Pseudomonadales</taxon>
        <taxon>Pseudomonadaceae</taxon>
        <taxon>Permianibacter</taxon>
    </lineage>
</organism>
<evidence type="ECO:0000256" key="4">
    <source>
        <dbReference type="SAM" id="MobiDB-lite"/>
    </source>
</evidence>
<dbReference type="InterPro" id="IPR011344">
    <property type="entry name" value="ssDNA-bd"/>
</dbReference>
<dbReference type="GO" id="GO:0006310">
    <property type="term" value="P:DNA recombination"/>
    <property type="evidence" value="ECO:0007669"/>
    <property type="project" value="UniProtKB-UniRule"/>
</dbReference>
<evidence type="ECO:0000256" key="3">
    <source>
        <dbReference type="PIRNR" id="PIRNR002070"/>
    </source>
</evidence>
<gene>
    <name evidence="5" type="ORF">EV696_10752</name>
</gene>
<evidence type="ECO:0000313" key="6">
    <source>
        <dbReference type="Proteomes" id="UP000295375"/>
    </source>
</evidence>
<evidence type="ECO:0000256" key="1">
    <source>
        <dbReference type="ARBA" id="ARBA00023125"/>
    </source>
</evidence>
<dbReference type="RefSeq" id="WP_133590097.1">
    <property type="nucleotide sequence ID" value="NZ_CP037953.1"/>
</dbReference>
<dbReference type="GO" id="GO:0003697">
    <property type="term" value="F:single-stranded DNA binding"/>
    <property type="evidence" value="ECO:0007669"/>
    <property type="project" value="UniProtKB-UniRule"/>
</dbReference>
<proteinExistence type="inferred from homology"/>
<keyword evidence="6" id="KW-1185">Reference proteome</keyword>
<keyword evidence="2" id="KW-0235">DNA replication</keyword>
<dbReference type="HAMAP" id="MF_00984">
    <property type="entry name" value="SSB"/>
    <property type="match status" value="1"/>
</dbReference>
<keyword evidence="2" id="KW-0234">DNA repair</keyword>
<dbReference type="NCBIfam" id="TIGR00621">
    <property type="entry name" value="ssb"/>
    <property type="match status" value="1"/>
</dbReference>
<comment type="caution">
    <text evidence="2">Lacks conserved residue(s) required for the propagation of feature annotation.</text>
</comment>
<dbReference type="InterPro" id="IPR000424">
    <property type="entry name" value="Primosome_PriB/ssb"/>
</dbReference>
<protein>
    <recommendedName>
        <fullName evidence="2 3">Single-stranded DNA-binding protein</fullName>
        <shortName evidence="2">SSB</shortName>
    </recommendedName>
</protein>
<keyword evidence="2" id="KW-0227">DNA damage</keyword>
<dbReference type="SUPFAM" id="SSF50249">
    <property type="entry name" value="Nucleic acid-binding proteins"/>
    <property type="match status" value="1"/>
</dbReference>
<sequence>MASRGVNKVIIVGNLGRDPEVRYTPGGDAIANLTVATSESWKDKQTGEPKEITEWHRVVAYGRLAQIMGEYLRKGSKVYIEGSLRTRQWEKDGQKHYTTEIRCNEMQMLDSARSGGGSSSYDEGGGSYGGGGNQQPARRPASNQPAPAMADEGFNDPPFDEDIPF</sequence>
<feature type="region of interest" description="Disordered" evidence="4">
    <location>
        <begin position="110"/>
        <end position="165"/>
    </location>
</feature>
<evidence type="ECO:0000313" key="5">
    <source>
        <dbReference type="EMBL" id="TDQ48316.1"/>
    </source>
</evidence>
<dbReference type="GO" id="GO:0009295">
    <property type="term" value="C:nucleoid"/>
    <property type="evidence" value="ECO:0007669"/>
    <property type="project" value="TreeGrafter"/>
</dbReference>
<dbReference type="AlphaFoldDB" id="A0A4R6UQ49"/>
<comment type="function">
    <text evidence="2">Plays an important role in DNA replication, recombination and repair. Binds to ssDNA and to an array of partner proteins to recruit them to their sites of action during DNA metabolism.</text>
</comment>
<dbReference type="PANTHER" id="PTHR10302:SF27">
    <property type="entry name" value="SINGLE-STRANDED DNA-BINDING PROTEIN"/>
    <property type="match status" value="1"/>
</dbReference>
<dbReference type="PIRSF" id="PIRSF002070">
    <property type="entry name" value="SSB"/>
    <property type="match status" value="1"/>
</dbReference>
<feature type="short sequence motif" description="Important for interaction with partner proteins" evidence="2">
    <location>
        <begin position="160"/>
        <end position="165"/>
    </location>
</feature>
<comment type="subunit">
    <text evidence="2">Homotetramer.</text>
</comment>
<dbReference type="Pfam" id="PF00436">
    <property type="entry name" value="SSB"/>
    <property type="match status" value="1"/>
</dbReference>
<dbReference type="PROSITE" id="PS50935">
    <property type="entry name" value="SSB"/>
    <property type="match status" value="1"/>
</dbReference>
<name>A0A4R6UQ49_9GAMM</name>
<keyword evidence="2" id="KW-0233">DNA recombination</keyword>